<dbReference type="InterPro" id="IPR001623">
    <property type="entry name" value="DnaJ_domain"/>
</dbReference>
<dbReference type="InterPro" id="IPR053052">
    <property type="entry name" value="Imprinting_Balance_Reg"/>
</dbReference>
<dbReference type="PRINTS" id="PR00929">
    <property type="entry name" value="ATHOOK"/>
</dbReference>
<dbReference type="AlphaFoldDB" id="A0AAV3PV61"/>
<dbReference type="PANTHER" id="PTHR45496:SF1">
    <property type="entry name" value="CHAPERONE DNAJ-DOMAIN SUPERFAMILY PROTEIN"/>
    <property type="match status" value="1"/>
</dbReference>
<organism evidence="3 4">
    <name type="scientific">Lithospermum erythrorhizon</name>
    <name type="common">Purple gromwell</name>
    <name type="synonym">Lithospermum officinale var. erythrorhizon</name>
    <dbReference type="NCBI Taxonomy" id="34254"/>
    <lineage>
        <taxon>Eukaryota</taxon>
        <taxon>Viridiplantae</taxon>
        <taxon>Streptophyta</taxon>
        <taxon>Embryophyta</taxon>
        <taxon>Tracheophyta</taxon>
        <taxon>Spermatophyta</taxon>
        <taxon>Magnoliopsida</taxon>
        <taxon>eudicotyledons</taxon>
        <taxon>Gunneridae</taxon>
        <taxon>Pentapetalae</taxon>
        <taxon>asterids</taxon>
        <taxon>lamiids</taxon>
        <taxon>Boraginales</taxon>
        <taxon>Boraginaceae</taxon>
        <taxon>Boraginoideae</taxon>
        <taxon>Lithospermeae</taxon>
        <taxon>Lithospermum</taxon>
    </lineage>
</organism>
<dbReference type="EMBL" id="BAABME010002260">
    <property type="protein sequence ID" value="GAA0153822.1"/>
    <property type="molecule type" value="Genomic_DNA"/>
</dbReference>
<name>A0AAV3PV61_LITER</name>
<dbReference type="PROSITE" id="PS50076">
    <property type="entry name" value="DNAJ_2"/>
    <property type="match status" value="1"/>
</dbReference>
<protein>
    <submittedName>
        <fullName evidence="3">Chaperone</fullName>
    </submittedName>
</protein>
<dbReference type="InterPro" id="IPR017956">
    <property type="entry name" value="AT_hook_DNA-bd_motif"/>
</dbReference>
<dbReference type="Gene3D" id="1.10.287.110">
    <property type="entry name" value="DnaJ domain"/>
    <property type="match status" value="1"/>
</dbReference>
<dbReference type="Pfam" id="PF00226">
    <property type="entry name" value="DnaJ"/>
    <property type="match status" value="1"/>
</dbReference>
<reference evidence="3 4" key="1">
    <citation type="submission" date="2024-01" db="EMBL/GenBank/DDBJ databases">
        <title>The complete chloroplast genome sequence of Lithospermum erythrorhizon: insights into the phylogenetic relationship among Boraginaceae species and the maternal lineages of purple gromwells.</title>
        <authorList>
            <person name="Okada T."/>
            <person name="Watanabe K."/>
        </authorList>
    </citation>
    <scope>NUCLEOTIDE SEQUENCE [LARGE SCALE GENOMIC DNA]</scope>
</reference>
<sequence>MDNHTSTSRAEAERLLGLAERLLTNQDLSGSKHFAILAQEAEPLLEGSDQIMAIIEVLSASQTRLNNQPNWYNILQVDPKVNDFEFMKKQYRRLALLLHPDKNKFAFAESAFHLVADAWSVVSDPVKKSGFDNELGLNFTKIDLEQSRIRNQNEIQNAAGDNFPMRRDTNSSGIGGGSYSSTPKKRGRPKGSVGKGPRKVGGSYSSTPKKRGRPKGSVGKVGGQRELTIWTGCPYCYSLFEYPRKYEGCCMRCVKCKKGFTAEGVGFEPPVVPGKEEYYCGWGMFPMGFTAAPGMPKKKRGRPRKNPLP</sequence>
<dbReference type="CDD" id="cd06257">
    <property type="entry name" value="DnaJ"/>
    <property type="match status" value="1"/>
</dbReference>
<dbReference type="GO" id="GO:0003677">
    <property type="term" value="F:DNA binding"/>
    <property type="evidence" value="ECO:0007669"/>
    <property type="project" value="InterPro"/>
</dbReference>
<accession>A0AAV3PV61</accession>
<evidence type="ECO:0000313" key="4">
    <source>
        <dbReference type="Proteomes" id="UP001454036"/>
    </source>
</evidence>
<dbReference type="SMART" id="SM00271">
    <property type="entry name" value="DnaJ"/>
    <property type="match status" value="1"/>
</dbReference>
<evidence type="ECO:0000313" key="3">
    <source>
        <dbReference type="EMBL" id="GAA0153822.1"/>
    </source>
</evidence>
<evidence type="ECO:0000259" key="2">
    <source>
        <dbReference type="PROSITE" id="PS50076"/>
    </source>
</evidence>
<evidence type="ECO:0000256" key="1">
    <source>
        <dbReference type="SAM" id="MobiDB-lite"/>
    </source>
</evidence>
<comment type="caution">
    <text evidence="3">The sequence shown here is derived from an EMBL/GenBank/DDBJ whole genome shotgun (WGS) entry which is preliminary data.</text>
</comment>
<dbReference type="SMART" id="SM00384">
    <property type="entry name" value="AT_hook"/>
    <property type="match status" value="3"/>
</dbReference>
<dbReference type="SUPFAM" id="SSF46565">
    <property type="entry name" value="Chaperone J-domain"/>
    <property type="match status" value="1"/>
</dbReference>
<gene>
    <name evidence="3" type="ORF">LIER_11974</name>
</gene>
<feature type="domain" description="J" evidence="2">
    <location>
        <begin position="70"/>
        <end position="135"/>
    </location>
</feature>
<dbReference type="PANTHER" id="PTHR45496">
    <property type="entry name" value="CHAPERONE DNAJ-DOMAIN SUPERFAMILY PROTEIN"/>
    <property type="match status" value="1"/>
</dbReference>
<feature type="region of interest" description="Disordered" evidence="1">
    <location>
        <begin position="156"/>
        <end position="221"/>
    </location>
</feature>
<dbReference type="Proteomes" id="UP001454036">
    <property type="component" value="Unassembled WGS sequence"/>
</dbReference>
<proteinExistence type="predicted"/>
<dbReference type="InterPro" id="IPR036869">
    <property type="entry name" value="J_dom_sf"/>
</dbReference>
<dbReference type="PRINTS" id="PR00625">
    <property type="entry name" value="JDOMAIN"/>
</dbReference>
<keyword evidence="4" id="KW-1185">Reference proteome</keyword>